<dbReference type="Gene3D" id="3.40.50.1010">
    <property type="entry name" value="5'-nuclease"/>
    <property type="match status" value="1"/>
</dbReference>
<dbReference type="InterPro" id="IPR047140">
    <property type="entry name" value="LabA"/>
</dbReference>
<dbReference type="PATRIC" id="fig|360411.5.peg.3205"/>
<comment type="caution">
    <text evidence="2">The sequence shown here is derived from an EMBL/GenBank/DDBJ whole genome shotgun (WGS) entry which is preliminary data.</text>
</comment>
<dbReference type="RefSeq" id="WP_061918348.1">
    <property type="nucleotide sequence ID" value="NZ_DF967971.1"/>
</dbReference>
<dbReference type="AlphaFoldDB" id="A0A0P6X0W9"/>
<keyword evidence="3" id="KW-1185">Reference proteome</keyword>
<reference evidence="2 3" key="1">
    <citation type="submission" date="2015-07" db="EMBL/GenBank/DDBJ databases">
        <title>Draft genome of Bellilinea caldifistulae DSM 17877.</title>
        <authorList>
            <person name="Hemp J."/>
            <person name="Ward L.M."/>
            <person name="Pace L.A."/>
            <person name="Fischer W.W."/>
        </authorList>
    </citation>
    <scope>NUCLEOTIDE SEQUENCE [LARGE SCALE GENOMIC DNA]</scope>
    <source>
        <strain evidence="2 3">GOMI-1</strain>
    </source>
</reference>
<dbReference type="CDD" id="cd10911">
    <property type="entry name" value="PIN_LabA"/>
    <property type="match status" value="1"/>
</dbReference>
<dbReference type="PANTHER" id="PTHR35458">
    <property type="entry name" value="SLR0755 PROTEIN"/>
    <property type="match status" value="1"/>
</dbReference>
<dbReference type="Proteomes" id="UP000050514">
    <property type="component" value="Unassembled WGS sequence"/>
</dbReference>
<dbReference type="STRING" id="360411.AC812_08180"/>
<dbReference type="OrthoDB" id="5292197at2"/>
<name>A0A0P6X0W9_9CHLR</name>
<feature type="domain" description="NYN" evidence="1">
    <location>
        <begin position="9"/>
        <end position="164"/>
    </location>
</feature>
<proteinExistence type="predicted"/>
<evidence type="ECO:0000259" key="1">
    <source>
        <dbReference type="Pfam" id="PF01936"/>
    </source>
</evidence>
<dbReference type="PANTHER" id="PTHR35458:SF8">
    <property type="entry name" value="SLR0650 PROTEIN"/>
    <property type="match status" value="1"/>
</dbReference>
<dbReference type="Pfam" id="PF01936">
    <property type="entry name" value="NYN"/>
    <property type="match status" value="1"/>
</dbReference>
<evidence type="ECO:0000313" key="3">
    <source>
        <dbReference type="Proteomes" id="UP000050514"/>
    </source>
</evidence>
<sequence>MPISGGGSKVGIYVDVAYIYNNGGSKMQYDVLREFACRDFAEPVRMNAYVSYDRERAEWDEVYRKGTQNFHSALRDMGYKVIVKEIQWFEDESGNRYGKANADLDLAVDALLQSAKLDRVLLASGDGDFVQVVRALQDKGCRVEVMALDNVSSKLRHEADFFISGYLIPNLIPVNNYKTDQPEWGEVGSRVRGWCYWHSEQGYGFMRYLKSIAPGLWLTDTRHPDSPYATAFFHDSNLPEAVRPTVLPSRSYIFEMELARSERGGGIQAINIELISKI</sequence>
<protein>
    <recommendedName>
        <fullName evidence="1">NYN domain-containing protein</fullName>
    </recommendedName>
</protein>
<dbReference type="InterPro" id="IPR021139">
    <property type="entry name" value="NYN"/>
</dbReference>
<dbReference type="EMBL" id="LGHJ01000013">
    <property type="protein sequence ID" value="KPL75931.1"/>
    <property type="molecule type" value="Genomic_DNA"/>
</dbReference>
<organism evidence="2 3">
    <name type="scientific">Bellilinea caldifistulae</name>
    <dbReference type="NCBI Taxonomy" id="360411"/>
    <lineage>
        <taxon>Bacteria</taxon>
        <taxon>Bacillati</taxon>
        <taxon>Chloroflexota</taxon>
        <taxon>Anaerolineae</taxon>
        <taxon>Anaerolineales</taxon>
        <taxon>Anaerolineaceae</taxon>
        <taxon>Bellilinea</taxon>
    </lineage>
</organism>
<dbReference type="GO" id="GO:0004540">
    <property type="term" value="F:RNA nuclease activity"/>
    <property type="evidence" value="ECO:0007669"/>
    <property type="project" value="InterPro"/>
</dbReference>
<gene>
    <name evidence="2" type="ORF">AC812_08180</name>
</gene>
<accession>A0A0P6X0W9</accession>
<evidence type="ECO:0000313" key="2">
    <source>
        <dbReference type="EMBL" id="KPL75931.1"/>
    </source>
</evidence>